<name>A0A382L5D4_9ZZZZ</name>
<dbReference type="PANTHER" id="PTHR30244:SF34">
    <property type="entry name" value="DTDP-4-AMINO-4,6-DIDEOXYGALACTOSE TRANSAMINASE"/>
    <property type="match status" value="1"/>
</dbReference>
<dbReference type="InterPro" id="IPR015421">
    <property type="entry name" value="PyrdxlP-dep_Trfase_major"/>
</dbReference>
<accession>A0A382L5D4</accession>
<gene>
    <name evidence="1" type="ORF">METZ01_LOCUS285022</name>
</gene>
<dbReference type="SUPFAM" id="SSF53383">
    <property type="entry name" value="PLP-dependent transferases"/>
    <property type="match status" value="1"/>
</dbReference>
<reference evidence="1" key="1">
    <citation type="submission" date="2018-05" db="EMBL/GenBank/DDBJ databases">
        <authorList>
            <person name="Lanie J.A."/>
            <person name="Ng W.-L."/>
            <person name="Kazmierczak K.M."/>
            <person name="Andrzejewski T.M."/>
            <person name="Davidsen T.M."/>
            <person name="Wayne K.J."/>
            <person name="Tettelin H."/>
            <person name="Glass J.I."/>
            <person name="Rusch D."/>
            <person name="Podicherti R."/>
            <person name="Tsui H.-C.T."/>
            <person name="Winkler M.E."/>
        </authorList>
    </citation>
    <scope>NUCLEOTIDE SEQUENCE</scope>
</reference>
<dbReference type="Gene3D" id="3.40.640.10">
    <property type="entry name" value="Type I PLP-dependent aspartate aminotransferase-like (Major domain)"/>
    <property type="match status" value="1"/>
</dbReference>
<dbReference type="InterPro" id="IPR000653">
    <property type="entry name" value="DegT/StrS_aminotransferase"/>
</dbReference>
<dbReference type="InterPro" id="IPR015424">
    <property type="entry name" value="PyrdxlP-dep_Trfase"/>
</dbReference>
<dbReference type="GO" id="GO:0030170">
    <property type="term" value="F:pyridoxal phosphate binding"/>
    <property type="evidence" value="ECO:0007669"/>
    <property type="project" value="TreeGrafter"/>
</dbReference>
<sequence>MNPVYGTEEKQAVIDYINGDGWLMEFNKTKELEKLIIDFTDSTYCSMTTSCTVALFLVCLAIELKAGDEVLMPAYTQAATANGAKMCGANIVFCDVDPISYTISYEEILKNFTNKTRAIFITSINGRYPFNIDEIIKWSKDHNLWIIEDSAQALGCYANNKHIGTFGDFGCFSFGAPKMITTGQGGAIISNNKKMIDKINAIKNFGRTVDIGEVYNVFGLNFKFTDLQAAFGVEQMKKLPAILEKKKRIYTW</sequence>
<protein>
    <recommendedName>
        <fullName evidence="2">DegT/DnrJ/EryC1/StrS aminotransferase family protein</fullName>
    </recommendedName>
</protein>
<dbReference type="AlphaFoldDB" id="A0A382L5D4"/>
<organism evidence="1">
    <name type="scientific">marine metagenome</name>
    <dbReference type="NCBI Taxonomy" id="408172"/>
    <lineage>
        <taxon>unclassified sequences</taxon>
        <taxon>metagenomes</taxon>
        <taxon>ecological metagenomes</taxon>
    </lineage>
</organism>
<proteinExistence type="predicted"/>
<dbReference type="EMBL" id="UINC01085017">
    <property type="protein sequence ID" value="SVC32168.1"/>
    <property type="molecule type" value="Genomic_DNA"/>
</dbReference>
<evidence type="ECO:0000313" key="1">
    <source>
        <dbReference type="EMBL" id="SVC32168.1"/>
    </source>
</evidence>
<dbReference type="Pfam" id="PF01041">
    <property type="entry name" value="DegT_DnrJ_EryC1"/>
    <property type="match status" value="1"/>
</dbReference>
<feature type="non-terminal residue" evidence="1">
    <location>
        <position position="252"/>
    </location>
</feature>
<dbReference type="GO" id="GO:0008483">
    <property type="term" value="F:transaminase activity"/>
    <property type="evidence" value="ECO:0007669"/>
    <property type="project" value="TreeGrafter"/>
</dbReference>
<dbReference type="GO" id="GO:0000271">
    <property type="term" value="P:polysaccharide biosynthetic process"/>
    <property type="evidence" value="ECO:0007669"/>
    <property type="project" value="TreeGrafter"/>
</dbReference>
<dbReference type="PANTHER" id="PTHR30244">
    <property type="entry name" value="TRANSAMINASE"/>
    <property type="match status" value="1"/>
</dbReference>
<evidence type="ECO:0008006" key="2">
    <source>
        <dbReference type="Google" id="ProtNLM"/>
    </source>
</evidence>